<feature type="transmembrane region" description="Helical" evidence="1">
    <location>
        <begin position="201"/>
        <end position="225"/>
    </location>
</feature>
<dbReference type="AlphaFoldDB" id="F2JH84"/>
<dbReference type="EMBL" id="CP002582">
    <property type="protein sequence ID" value="ADZ81899.1"/>
    <property type="molecule type" value="Genomic_DNA"/>
</dbReference>
<protein>
    <recommendedName>
        <fullName evidence="4">ABC transporter permease</fullName>
    </recommendedName>
</protein>
<feature type="transmembrane region" description="Helical" evidence="1">
    <location>
        <begin position="170"/>
        <end position="195"/>
    </location>
</feature>
<dbReference type="STRING" id="642492.Clole_0142"/>
<feature type="transmembrane region" description="Helical" evidence="1">
    <location>
        <begin position="68"/>
        <end position="92"/>
    </location>
</feature>
<accession>F2JH84</accession>
<feature type="transmembrane region" description="Helical" evidence="1">
    <location>
        <begin position="309"/>
        <end position="333"/>
    </location>
</feature>
<feature type="transmembrane region" description="Helical" evidence="1">
    <location>
        <begin position="339"/>
        <end position="360"/>
    </location>
</feature>
<dbReference type="eggNOG" id="ENOG50327NI">
    <property type="taxonomic scope" value="Bacteria"/>
</dbReference>
<dbReference type="KEGG" id="cle:Clole_0142"/>
<evidence type="ECO:0000313" key="3">
    <source>
        <dbReference type="Proteomes" id="UP000008467"/>
    </source>
</evidence>
<feature type="transmembrane region" description="Helical" evidence="1">
    <location>
        <begin position="18"/>
        <end position="36"/>
    </location>
</feature>
<reference evidence="2 3" key="1">
    <citation type="journal article" date="2011" name="J. Bacteriol.">
        <title>Complete genome sequence of the cellulose-degrading bacterium Cellulosilyticum lentocellum.</title>
        <authorList>
            <consortium name="US DOE Joint Genome Institute"/>
            <person name="Miller D.A."/>
            <person name="Suen G."/>
            <person name="Bruce D."/>
            <person name="Copeland A."/>
            <person name="Cheng J.F."/>
            <person name="Detter C."/>
            <person name="Goodwin L.A."/>
            <person name="Han C.S."/>
            <person name="Hauser L.J."/>
            <person name="Land M.L."/>
            <person name="Lapidus A."/>
            <person name="Lucas S."/>
            <person name="Meincke L."/>
            <person name="Pitluck S."/>
            <person name="Tapia R."/>
            <person name="Teshima H."/>
            <person name="Woyke T."/>
            <person name="Fox B.G."/>
            <person name="Angert E.R."/>
            <person name="Currie C.R."/>
        </authorList>
    </citation>
    <scope>NUCLEOTIDE SEQUENCE [LARGE SCALE GENOMIC DNA]</scope>
    <source>
        <strain evidence="3">ATCC 49066 / DSM 5427 / NCIMB 11756 / RHM5</strain>
    </source>
</reference>
<dbReference type="HOGENOM" id="CLU_735077_0_0_9"/>
<evidence type="ECO:0000313" key="2">
    <source>
        <dbReference type="EMBL" id="ADZ81899.1"/>
    </source>
</evidence>
<dbReference type="Proteomes" id="UP000008467">
    <property type="component" value="Chromosome"/>
</dbReference>
<keyword evidence="1" id="KW-1133">Transmembrane helix</keyword>
<feature type="transmembrane region" description="Helical" evidence="1">
    <location>
        <begin position="268"/>
        <end position="288"/>
    </location>
</feature>
<proteinExistence type="predicted"/>
<evidence type="ECO:0008006" key="4">
    <source>
        <dbReference type="Google" id="ProtNLM"/>
    </source>
</evidence>
<dbReference type="RefSeq" id="WP_013655200.1">
    <property type="nucleotide sequence ID" value="NC_015275.1"/>
</dbReference>
<keyword evidence="1" id="KW-0472">Membrane</keyword>
<name>F2JH84_CELLD</name>
<keyword evidence="3" id="KW-1185">Reference proteome</keyword>
<gene>
    <name evidence="2" type="ordered locus">Clole_0142</name>
</gene>
<feature type="transmembrane region" description="Helical" evidence="1">
    <location>
        <begin position="119"/>
        <end position="141"/>
    </location>
</feature>
<feature type="transmembrane region" description="Helical" evidence="1">
    <location>
        <begin position="237"/>
        <end position="256"/>
    </location>
</feature>
<sequence length="376" mass="42759">MKSIKRLKPLIKLELKPVLGVGIYLMLVNILCFMNIKQDMNELWRSYLSGGIAQFYERMNRIDRLRDLFWNQIYYTIGLYFMGLIVLSLISFKQDKNLETGRFLKSLPFTSGERSFVKVLLGSLGYTISFAIYALGLSLMLGNYTEKLTEVYEVTPIWQISGQLFDIPELLVLMFVVYLLGLALYLFCILVQYIVSHQIGSIAIAICVIGAPFFLLRSISACFGLDRESVIVKFGEWFFALALGGHVPMQITVAGYEQKGEFYSYIQYMLGYQIIFYILVSIGLVVAIRKLSKLQLLEENDKLIPVVGLRWFFIIGVTLCGGFLVCDVYLYFIEPLLETSSIVCKWLSLVLGFVASFMIAKKIACIGLGKRKGVRV</sequence>
<organism evidence="2 3">
    <name type="scientific">Cellulosilyticum lentocellum (strain ATCC 49066 / DSM 5427 / NCIMB 11756 / RHM5)</name>
    <name type="common">Clostridium lentocellum</name>
    <dbReference type="NCBI Taxonomy" id="642492"/>
    <lineage>
        <taxon>Bacteria</taxon>
        <taxon>Bacillati</taxon>
        <taxon>Bacillota</taxon>
        <taxon>Clostridia</taxon>
        <taxon>Lachnospirales</taxon>
        <taxon>Cellulosilyticaceae</taxon>
        <taxon>Cellulosilyticum</taxon>
    </lineage>
</organism>
<evidence type="ECO:0000256" key="1">
    <source>
        <dbReference type="SAM" id="Phobius"/>
    </source>
</evidence>
<keyword evidence="1" id="KW-0812">Transmembrane</keyword>